<evidence type="ECO:0000313" key="2">
    <source>
        <dbReference type="EMBL" id="EIM25741.1"/>
    </source>
</evidence>
<dbReference type="eggNOG" id="COG1783">
    <property type="taxonomic scope" value="Bacteria"/>
</dbReference>
<sequence>MRANVEFPEKLAPLFEPARYKVCYGGRGGAKSWGIARALLVMAAGKPLRVLCAREIQKSISESVHQLLKDQIAALGLGDFYEILNNEIRGKNGSLFLFAGLKHNVHNIKSKEGVDICWVEEAQTVSRNSWDTLIPTIRKEGSEIWISFNPELDTDETYVRFVKNPPPGAKVIKVNWSDNPWFPAVLADEKDHLRATNYDAYLTVWEGHCKAVLDGAIYANEIRKATEEGRFTRVPCDASKPVSTFWDLGRADKTAIWFAQQVGFEFRLIDYYENRGFALGHYLKVLQDRNYLWGTHWLPHDAENQLLGSERTIQQQVQAVFKDVQIVPKISVANGIEAARSIFNRCWFDQDKCADGLTCLRRYRYDVDPDTGQYSKNPLHDEASHGADAFRYMAVSMQEARTSVPKRNPRVVV</sequence>
<dbReference type="InterPro" id="IPR006437">
    <property type="entry name" value="Phage_terminase_lsu"/>
</dbReference>
<dbReference type="STRING" id="864069.MicloDRAFT_00064680"/>
<dbReference type="Gene3D" id="3.40.50.300">
    <property type="entry name" value="P-loop containing nucleotide triphosphate hydrolases"/>
    <property type="match status" value="1"/>
</dbReference>
<dbReference type="AlphaFoldDB" id="I4YP49"/>
<dbReference type="Proteomes" id="UP000003947">
    <property type="component" value="Unassembled WGS sequence"/>
</dbReference>
<feature type="domain" description="Phage terminase large subunit N-terminal" evidence="1">
    <location>
        <begin position="19"/>
        <end position="208"/>
    </location>
</feature>
<dbReference type="EMBL" id="JH660647">
    <property type="protein sequence ID" value="EIM25741.1"/>
    <property type="molecule type" value="Genomic_DNA"/>
</dbReference>
<accession>I4YP49</accession>
<dbReference type="PANTHER" id="PTHR39184:SF1">
    <property type="entry name" value="PBSX PHAGE TERMINASE LARGE SUBUNIT"/>
    <property type="match status" value="1"/>
</dbReference>
<dbReference type="InterPro" id="IPR027417">
    <property type="entry name" value="P-loop_NTPase"/>
</dbReference>
<dbReference type="RefSeq" id="WP_009494222.1">
    <property type="nucleotide sequence ID" value="NZ_CP141048.1"/>
</dbReference>
<dbReference type="Gene3D" id="3.30.420.280">
    <property type="match status" value="1"/>
</dbReference>
<keyword evidence="3" id="KW-1185">Reference proteome</keyword>
<protein>
    <submittedName>
        <fullName evidence="2">Phage terminase, large subunit, PBSX family</fullName>
    </submittedName>
</protein>
<dbReference type="PANTHER" id="PTHR39184">
    <property type="match status" value="1"/>
</dbReference>
<reference evidence="2 3" key="1">
    <citation type="submission" date="2012-02" db="EMBL/GenBank/DDBJ databases">
        <title>Improved High-Quality Draft sequence of Microvirga sp. WSM3557.</title>
        <authorList>
            <consortium name="US DOE Joint Genome Institute"/>
            <person name="Lucas S."/>
            <person name="Han J."/>
            <person name="Lapidus A."/>
            <person name="Cheng J.-F."/>
            <person name="Goodwin L."/>
            <person name="Pitluck S."/>
            <person name="Peters L."/>
            <person name="Zhang X."/>
            <person name="Detter J.C."/>
            <person name="Han C."/>
            <person name="Tapia R."/>
            <person name="Land M."/>
            <person name="Hauser L."/>
            <person name="Kyrpides N."/>
            <person name="Ivanova N."/>
            <person name="Pagani I."/>
            <person name="Brau L."/>
            <person name="Yates R."/>
            <person name="O'Hara G."/>
            <person name="Rui T."/>
            <person name="Howieson J."/>
            <person name="Reeve W."/>
            <person name="Woyke T."/>
        </authorList>
    </citation>
    <scope>NUCLEOTIDE SEQUENCE [LARGE SCALE GENOMIC DNA]</scope>
    <source>
        <strain evidence="2 3">WSM3557</strain>
    </source>
</reference>
<organism evidence="2 3">
    <name type="scientific">Microvirga lotononidis</name>
    <dbReference type="NCBI Taxonomy" id="864069"/>
    <lineage>
        <taxon>Bacteria</taxon>
        <taxon>Pseudomonadati</taxon>
        <taxon>Pseudomonadota</taxon>
        <taxon>Alphaproteobacteria</taxon>
        <taxon>Hyphomicrobiales</taxon>
        <taxon>Methylobacteriaceae</taxon>
        <taxon>Microvirga</taxon>
    </lineage>
</organism>
<name>I4YP49_9HYPH</name>
<dbReference type="HOGENOM" id="CLU_054545_0_0_5"/>
<gene>
    <name evidence="2" type="ORF">MicloDRAFT_00064680</name>
</gene>
<evidence type="ECO:0000259" key="1">
    <source>
        <dbReference type="Pfam" id="PF04466"/>
    </source>
</evidence>
<evidence type="ECO:0000313" key="3">
    <source>
        <dbReference type="Proteomes" id="UP000003947"/>
    </source>
</evidence>
<dbReference type="OrthoDB" id="479677at2"/>
<dbReference type="InterPro" id="IPR035412">
    <property type="entry name" value="Terminase_L_N"/>
</dbReference>
<dbReference type="Pfam" id="PF04466">
    <property type="entry name" value="Terminase_3"/>
    <property type="match status" value="1"/>
</dbReference>
<dbReference type="NCBIfam" id="TIGR01547">
    <property type="entry name" value="phage_term_2"/>
    <property type="match status" value="1"/>
</dbReference>
<dbReference type="PATRIC" id="fig|864069.3.peg.6922"/>
<dbReference type="InterPro" id="IPR052380">
    <property type="entry name" value="Viral_DNA_packaging_terminase"/>
</dbReference>
<proteinExistence type="predicted"/>